<accession>A0A6J7UAW0</accession>
<sequence length="120" mass="14072">MHNPKTESESSKEHLSLHLKNYFSAYLLQNAHTLYQEYLDSFYPLLCGANPHDQVRIQLPFGQLPLLALDKQSIHKYRQEFPEAVRRALDELDPMAFSYSYGLHNLYEHLLPWGQVDRAL</sequence>
<reference evidence="2" key="1">
    <citation type="submission" date="2020-05" db="EMBL/GenBank/DDBJ databases">
        <authorList>
            <person name="Chiriac C."/>
            <person name="Salcher M."/>
            <person name="Ghai R."/>
            <person name="Kavagutti S V."/>
        </authorList>
    </citation>
    <scope>NUCLEOTIDE SEQUENCE</scope>
</reference>
<proteinExistence type="predicted"/>
<gene>
    <name evidence="1" type="ORF">UFOPK3083_00717</name>
    <name evidence="2" type="ORF">UFOPK4355_00510</name>
</gene>
<dbReference type="EMBL" id="CAFBQT010000047">
    <property type="protein sequence ID" value="CAB5063025.1"/>
    <property type="molecule type" value="Genomic_DNA"/>
</dbReference>
<evidence type="ECO:0000313" key="2">
    <source>
        <dbReference type="EMBL" id="CAB5063025.1"/>
    </source>
</evidence>
<dbReference type="AlphaFoldDB" id="A0A6J7UAW0"/>
<evidence type="ECO:0000313" key="1">
    <source>
        <dbReference type="EMBL" id="CAB4807729.1"/>
    </source>
</evidence>
<name>A0A6J7UAW0_9ZZZZ</name>
<protein>
    <submittedName>
        <fullName evidence="2">Unannotated protein</fullName>
    </submittedName>
</protein>
<dbReference type="EMBL" id="CAFAAT010000075">
    <property type="protein sequence ID" value="CAB4807729.1"/>
    <property type="molecule type" value="Genomic_DNA"/>
</dbReference>
<organism evidence="2">
    <name type="scientific">freshwater metagenome</name>
    <dbReference type="NCBI Taxonomy" id="449393"/>
    <lineage>
        <taxon>unclassified sequences</taxon>
        <taxon>metagenomes</taxon>
        <taxon>ecological metagenomes</taxon>
    </lineage>
</organism>